<gene>
    <name evidence="2" type="ORF">SAMN05216251_103416</name>
</gene>
<evidence type="ECO:0000313" key="3">
    <source>
        <dbReference type="Proteomes" id="UP000199323"/>
    </source>
</evidence>
<keyword evidence="3" id="KW-1185">Reference proteome</keyword>
<dbReference type="Pfam" id="PF08892">
    <property type="entry name" value="YqcI_YcgG"/>
    <property type="match status" value="1"/>
</dbReference>
<feature type="domain" description="MbtH-like" evidence="1">
    <location>
        <begin position="257"/>
        <end position="303"/>
    </location>
</feature>
<protein>
    <recommendedName>
        <fullName evidence="1">MbtH-like domain-containing protein</fullName>
    </recommendedName>
</protein>
<proteinExistence type="predicted"/>
<dbReference type="InterPro" id="IPR014988">
    <property type="entry name" value="Uncharacterised_YqcI/YcgG"/>
</dbReference>
<reference evidence="2 3" key="1">
    <citation type="submission" date="2016-10" db="EMBL/GenBank/DDBJ databases">
        <authorList>
            <person name="de Groot N.N."/>
        </authorList>
    </citation>
    <scope>NUCLEOTIDE SEQUENCE [LARGE SCALE GENOMIC DNA]</scope>
    <source>
        <strain evidence="2 3">CGMCC 4.3510</strain>
    </source>
</reference>
<dbReference type="Proteomes" id="UP000199323">
    <property type="component" value="Unassembled WGS sequence"/>
</dbReference>
<name>A0A1I2BAU7_9ACTN</name>
<accession>A0A1I2BAU7</accession>
<dbReference type="InterPro" id="IPR005153">
    <property type="entry name" value="MbtH-like_dom"/>
</dbReference>
<dbReference type="AlphaFoldDB" id="A0A1I2BAU7"/>
<dbReference type="EMBL" id="FONG01000003">
    <property type="protein sequence ID" value="SFE53018.1"/>
    <property type="molecule type" value="Genomic_DNA"/>
</dbReference>
<evidence type="ECO:0000259" key="1">
    <source>
        <dbReference type="SMART" id="SM00923"/>
    </source>
</evidence>
<sequence length="321" mass="35967">MSRSPAALPAVRTIGSTPSWGTAAAEGLLETLLDQERPFPCTFAVAAAKKQSLRFGFVDSPHDESTWAPLADILREYLDVYRQLGKDTSLVVLFRPDDEPRTLDEYFHRFWAVLQYLHDGDTEPWPESTPLDPEDLWWEFSYGGTEIFVVCNTPAHTTRHSRHNPGFMITFQPRWVFEGLEADTPRGAKARQVIRNRIRRFDGMEPAVELGNHGEDGNREWRQYFLPDSAEGSTPACPFLARAGARTAAAGAAKAASPDETWSVLINDEGQFSLWSATVPVPDHWRETGISGDRSACLAQVAHAWTDMRPATSRRRSLEPV</sequence>
<dbReference type="InterPro" id="IPR038020">
    <property type="entry name" value="MbtH-like_sf"/>
</dbReference>
<evidence type="ECO:0000313" key="2">
    <source>
        <dbReference type="EMBL" id="SFE53018.1"/>
    </source>
</evidence>
<dbReference type="SMART" id="SM00923">
    <property type="entry name" value="MbtH"/>
    <property type="match status" value="1"/>
</dbReference>
<dbReference type="STRING" id="380248.SAMN05216251_103416"/>
<dbReference type="PANTHER" id="PTHR40045:SF1">
    <property type="entry name" value="YQCI_YCGG FAMILY PROTEIN"/>
    <property type="match status" value="1"/>
</dbReference>
<dbReference type="Pfam" id="PF03621">
    <property type="entry name" value="MbtH"/>
    <property type="match status" value="1"/>
</dbReference>
<dbReference type="RefSeq" id="WP_093712603.1">
    <property type="nucleotide sequence ID" value="NZ_FONG01000003.1"/>
</dbReference>
<dbReference type="PANTHER" id="PTHR40045">
    <property type="entry name" value="YCGG FAMILY PROTEIN"/>
    <property type="match status" value="1"/>
</dbReference>
<organism evidence="2 3">
    <name type="scientific">Actinacidiphila alni</name>
    <dbReference type="NCBI Taxonomy" id="380248"/>
    <lineage>
        <taxon>Bacteria</taxon>
        <taxon>Bacillati</taxon>
        <taxon>Actinomycetota</taxon>
        <taxon>Actinomycetes</taxon>
        <taxon>Kitasatosporales</taxon>
        <taxon>Streptomycetaceae</taxon>
        <taxon>Actinacidiphila</taxon>
    </lineage>
</organism>
<dbReference type="SUPFAM" id="SSF160582">
    <property type="entry name" value="MbtH-like"/>
    <property type="match status" value="1"/>
</dbReference>
<dbReference type="Gene3D" id="3.90.820.10">
    <property type="entry name" value="Structural Genomics, Unknown Function 30-nov-00 1gh9 Mol_id"/>
    <property type="match status" value="1"/>
</dbReference>